<evidence type="ECO:0008006" key="4">
    <source>
        <dbReference type="Google" id="ProtNLM"/>
    </source>
</evidence>
<dbReference type="InterPro" id="IPR052894">
    <property type="entry name" value="AsmA-related"/>
</dbReference>
<proteinExistence type="predicted"/>
<reference evidence="2 3" key="1">
    <citation type="submission" date="2017-12" db="EMBL/GenBank/DDBJ databases">
        <title>The draft genome sequence of Brumimicrobium saltpan LHR20.</title>
        <authorList>
            <person name="Do Z.-J."/>
            <person name="Luo H.-R."/>
        </authorList>
    </citation>
    <scope>NUCLEOTIDE SEQUENCE [LARGE SCALE GENOMIC DNA]</scope>
    <source>
        <strain evidence="2 3">LHR20</strain>
    </source>
</reference>
<keyword evidence="1" id="KW-1133">Transmembrane helix</keyword>
<organism evidence="2 3">
    <name type="scientific">Brumimicrobium salinarum</name>
    <dbReference type="NCBI Taxonomy" id="2058658"/>
    <lineage>
        <taxon>Bacteria</taxon>
        <taxon>Pseudomonadati</taxon>
        <taxon>Bacteroidota</taxon>
        <taxon>Flavobacteriia</taxon>
        <taxon>Flavobacteriales</taxon>
        <taxon>Crocinitomicaceae</taxon>
        <taxon>Brumimicrobium</taxon>
    </lineage>
</organism>
<protein>
    <recommendedName>
        <fullName evidence="4">DUF748 domain-containing protein</fullName>
    </recommendedName>
</protein>
<dbReference type="EMBL" id="PJNI01000008">
    <property type="protein sequence ID" value="PKR80843.1"/>
    <property type="molecule type" value="Genomic_DNA"/>
</dbReference>
<evidence type="ECO:0000313" key="2">
    <source>
        <dbReference type="EMBL" id="PKR80843.1"/>
    </source>
</evidence>
<sequence>MSKIKRFLIPENKKKRTRRFILYSFLILIIAVRIWLPFFLKDKLVAAVNEVEGYECTLDDLDLHLFRGAMIFNEFEITITENDVTKPFVYCKNADISVEWRAIFHGSIVSEVILDQLELYFADGESKEEEQTGDASWVEPIIDFIPLKINHFAINNGQIEFENMVSEPPVNLKLTDLNLIVENLTNSTDVEKALPSSLKLTSHFLDQGKLTLEGELNILKEIPDMDLNLDLQAVNVKELNDFTEAYANFDFEKGEFALAAEFAALNGEAKGYVKPILNDVKVLNVKEDTPVLNGFWQAFVGLAFNITKNIKKDRTGTKIPIEGKIDNPDIGIGTTIINIFKNAFIKAYEAEVDNSVSLKDIAKEQDERTFWEKFKGLFSSDDEQKN</sequence>
<dbReference type="RefSeq" id="WP_101334625.1">
    <property type="nucleotide sequence ID" value="NZ_PJNI01000008.1"/>
</dbReference>
<keyword evidence="1" id="KW-0812">Transmembrane</keyword>
<comment type="caution">
    <text evidence="2">The sequence shown here is derived from an EMBL/GenBank/DDBJ whole genome shotgun (WGS) entry which is preliminary data.</text>
</comment>
<dbReference type="InterPro" id="IPR008023">
    <property type="entry name" value="DUF748"/>
</dbReference>
<dbReference type="PANTHER" id="PTHR30441:SF8">
    <property type="entry name" value="DUF748 DOMAIN-CONTAINING PROTEIN"/>
    <property type="match status" value="1"/>
</dbReference>
<feature type="transmembrane region" description="Helical" evidence="1">
    <location>
        <begin position="20"/>
        <end position="40"/>
    </location>
</feature>
<dbReference type="Pfam" id="PF05359">
    <property type="entry name" value="DUF748"/>
    <property type="match status" value="1"/>
</dbReference>
<dbReference type="GO" id="GO:0005886">
    <property type="term" value="C:plasma membrane"/>
    <property type="evidence" value="ECO:0007669"/>
    <property type="project" value="TreeGrafter"/>
</dbReference>
<keyword evidence="3" id="KW-1185">Reference proteome</keyword>
<dbReference type="OrthoDB" id="9771783at2"/>
<dbReference type="GO" id="GO:0090313">
    <property type="term" value="P:regulation of protein targeting to membrane"/>
    <property type="evidence" value="ECO:0007669"/>
    <property type="project" value="TreeGrafter"/>
</dbReference>
<name>A0A2I0R2M9_9FLAO</name>
<keyword evidence="1" id="KW-0472">Membrane</keyword>
<dbReference type="Proteomes" id="UP000236654">
    <property type="component" value="Unassembled WGS sequence"/>
</dbReference>
<gene>
    <name evidence="2" type="ORF">CW751_08760</name>
</gene>
<dbReference type="AlphaFoldDB" id="A0A2I0R2M9"/>
<evidence type="ECO:0000313" key="3">
    <source>
        <dbReference type="Proteomes" id="UP000236654"/>
    </source>
</evidence>
<evidence type="ECO:0000256" key="1">
    <source>
        <dbReference type="SAM" id="Phobius"/>
    </source>
</evidence>
<dbReference type="PANTHER" id="PTHR30441">
    <property type="entry name" value="DUF748 DOMAIN-CONTAINING PROTEIN"/>
    <property type="match status" value="1"/>
</dbReference>
<accession>A0A2I0R2M9</accession>